<name>A0A0A9B4H4_ARUDO</name>
<reference evidence="1" key="2">
    <citation type="journal article" date="2015" name="Data Brief">
        <title>Shoot transcriptome of the giant reed, Arundo donax.</title>
        <authorList>
            <person name="Barrero R.A."/>
            <person name="Guerrero F.D."/>
            <person name="Moolhuijzen P."/>
            <person name="Goolsby J.A."/>
            <person name="Tidwell J."/>
            <person name="Bellgard S.E."/>
            <person name="Bellgard M.I."/>
        </authorList>
    </citation>
    <scope>NUCLEOTIDE SEQUENCE</scope>
    <source>
        <tissue evidence="1">Shoot tissue taken approximately 20 cm above the soil surface</tissue>
    </source>
</reference>
<dbReference type="EMBL" id="GBRH01239624">
    <property type="protein sequence ID" value="JAD58271.1"/>
    <property type="molecule type" value="Transcribed_RNA"/>
</dbReference>
<reference evidence="1" key="1">
    <citation type="submission" date="2014-09" db="EMBL/GenBank/DDBJ databases">
        <authorList>
            <person name="Magalhaes I.L.F."/>
            <person name="Oliveira U."/>
            <person name="Santos F.R."/>
            <person name="Vidigal T.H.D.A."/>
            <person name="Brescovit A.D."/>
            <person name="Santos A.J."/>
        </authorList>
    </citation>
    <scope>NUCLEOTIDE SEQUENCE</scope>
    <source>
        <tissue evidence="1">Shoot tissue taken approximately 20 cm above the soil surface</tissue>
    </source>
</reference>
<evidence type="ECO:0000313" key="1">
    <source>
        <dbReference type="EMBL" id="JAD58271.1"/>
    </source>
</evidence>
<accession>A0A0A9B4H4</accession>
<sequence>MHSRRAQIAFWFIRAGIPEYQNGDQPFFSYICKYTDASCSLNIL</sequence>
<protein>
    <submittedName>
        <fullName evidence="1">Uncharacterized protein</fullName>
    </submittedName>
</protein>
<dbReference type="AlphaFoldDB" id="A0A0A9B4H4"/>
<organism evidence="1">
    <name type="scientific">Arundo donax</name>
    <name type="common">Giant reed</name>
    <name type="synonym">Donax arundinaceus</name>
    <dbReference type="NCBI Taxonomy" id="35708"/>
    <lineage>
        <taxon>Eukaryota</taxon>
        <taxon>Viridiplantae</taxon>
        <taxon>Streptophyta</taxon>
        <taxon>Embryophyta</taxon>
        <taxon>Tracheophyta</taxon>
        <taxon>Spermatophyta</taxon>
        <taxon>Magnoliopsida</taxon>
        <taxon>Liliopsida</taxon>
        <taxon>Poales</taxon>
        <taxon>Poaceae</taxon>
        <taxon>PACMAD clade</taxon>
        <taxon>Arundinoideae</taxon>
        <taxon>Arundineae</taxon>
        <taxon>Arundo</taxon>
    </lineage>
</organism>
<proteinExistence type="predicted"/>